<dbReference type="CDD" id="cd09945">
    <property type="entry name" value="SH2_SHB_SHD_SHE_SHF_like"/>
    <property type="match status" value="1"/>
</dbReference>
<feature type="compositionally biased region" description="Basic and acidic residues" evidence="6">
    <location>
        <begin position="277"/>
        <end position="287"/>
    </location>
</feature>
<dbReference type="InterPro" id="IPR000980">
    <property type="entry name" value="SH2"/>
</dbReference>
<evidence type="ECO:0000256" key="5">
    <source>
        <dbReference type="PROSITE-ProRule" id="PRU00191"/>
    </source>
</evidence>
<keyword evidence="2 5" id="KW-0727">SH2 domain</keyword>
<dbReference type="Pfam" id="PF00017">
    <property type="entry name" value="SH2"/>
    <property type="match status" value="1"/>
</dbReference>
<comment type="caution">
    <text evidence="8">The sequence shown here is derived from an EMBL/GenBank/DDBJ whole genome shotgun (WGS) entry which is preliminary data.</text>
</comment>
<keyword evidence="1" id="KW-0597">Phosphoprotein</keyword>
<evidence type="ECO:0000256" key="4">
    <source>
        <dbReference type="ARBA" id="ARBA00074794"/>
    </source>
</evidence>
<reference evidence="8" key="1">
    <citation type="journal article" date="2023" name="Mol. Biol. Evol.">
        <title>Third-Generation Sequencing Reveals the Adaptive Role of the Epigenome in Three Deep-Sea Polychaetes.</title>
        <authorList>
            <person name="Perez M."/>
            <person name="Aroh O."/>
            <person name="Sun Y."/>
            <person name="Lan Y."/>
            <person name="Juniper S.K."/>
            <person name="Young C.R."/>
            <person name="Angers B."/>
            <person name="Qian P.Y."/>
        </authorList>
    </citation>
    <scope>NUCLEOTIDE SEQUENCE</scope>
    <source>
        <strain evidence="8">R07B-5</strain>
    </source>
</reference>
<evidence type="ECO:0000313" key="9">
    <source>
        <dbReference type="Proteomes" id="UP001209878"/>
    </source>
</evidence>
<dbReference type="Gene3D" id="3.30.505.10">
    <property type="entry name" value="SH2 domain"/>
    <property type="match status" value="1"/>
</dbReference>
<sequence>MAKLLKHLGFGSKKGAPQPPKVDYGAQKSSSVQELLPRSPASERSSMCLPAAGSHAGDFETASMVSSPSRMCSGAASSDKYATYGGARQKEPSSSSVSPKSGCERHASTGATTEDPHSGGGSENESSTGPPPPLLDEYSDPFDLKKQIAENTELLGACASVPLAEDDYSVPYEVKKLMQGQAEMKLLEQSECGPASPSRHSLRQDDTMSTPTRYAHEVSDLRPREDYDEPWEWSVKQSALLQAQLHQSTNQNASPTSGGQRGSVPLMLIRKSATADGTKERLAPKAEVEEDDEGYTHLREEFGLAGPPKPKDSSASCSTKAPVIGNYDEPWDLTSTQRELEDKIKAASGHSSNKDQPQKSSSGNPTRPAPPGQKSDVQTADGYEKPWDWKPDKKDDRTQEGYEKPWDWKPHKKDDRTQEGYEKPWDWKPHQKDDRPPDEYEAPWDQKAKQLEKDILKKAVTSCGSRDCAKVGGRPSEGDVRPPEEYDEPWDQKLKNRSLLTHADSESNAMSNQSQRSPKKIHKMNLDLARTGSAGHTSPSWNSPAEKIDPLLPLEQQGWYHGSISRVNAEQLLRVHKEGSYLVRMSESNKLDFSLSLKSARGFMHMKIVNRDGRFILGQFSQPFSSIPKMIHHYTVSKLPIKGAEHMSLLHPIINETL</sequence>
<feature type="compositionally biased region" description="Low complexity" evidence="6">
    <location>
        <begin position="92"/>
        <end position="101"/>
    </location>
</feature>
<dbReference type="AlphaFoldDB" id="A0AAD9KVJ9"/>
<evidence type="ECO:0000313" key="8">
    <source>
        <dbReference type="EMBL" id="KAK2177553.1"/>
    </source>
</evidence>
<name>A0AAD9KVJ9_RIDPI</name>
<dbReference type="InterPro" id="IPR036860">
    <property type="entry name" value="SH2_dom_sf"/>
</dbReference>
<dbReference type="PROSITE" id="PS50001">
    <property type="entry name" value="SH2"/>
    <property type="match status" value="1"/>
</dbReference>
<protein>
    <recommendedName>
        <fullName evidence="4">SH2 domain-containing adapter protein D</fullName>
    </recommendedName>
</protein>
<dbReference type="EMBL" id="JAODUO010000591">
    <property type="protein sequence ID" value="KAK2177553.1"/>
    <property type="molecule type" value="Genomic_DNA"/>
</dbReference>
<keyword evidence="9" id="KW-1185">Reference proteome</keyword>
<gene>
    <name evidence="8" type="ORF">NP493_593g01045</name>
</gene>
<organism evidence="8 9">
    <name type="scientific">Ridgeia piscesae</name>
    <name type="common">Tubeworm</name>
    <dbReference type="NCBI Taxonomy" id="27915"/>
    <lineage>
        <taxon>Eukaryota</taxon>
        <taxon>Metazoa</taxon>
        <taxon>Spiralia</taxon>
        <taxon>Lophotrochozoa</taxon>
        <taxon>Annelida</taxon>
        <taxon>Polychaeta</taxon>
        <taxon>Sedentaria</taxon>
        <taxon>Canalipalpata</taxon>
        <taxon>Sabellida</taxon>
        <taxon>Siboglinidae</taxon>
        <taxon>Ridgeia</taxon>
    </lineage>
</organism>
<comment type="function">
    <text evidence="3">May function as an adapter protein.</text>
</comment>
<evidence type="ECO:0000256" key="6">
    <source>
        <dbReference type="SAM" id="MobiDB-lite"/>
    </source>
</evidence>
<evidence type="ECO:0000256" key="3">
    <source>
        <dbReference type="ARBA" id="ARBA00057390"/>
    </source>
</evidence>
<feature type="compositionally biased region" description="Basic and acidic residues" evidence="6">
    <location>
        <begin position="382"/>
        <end position="457"/>
    </location>
</feature>
<dbReference type="GO" id="GO:0001784">
    <property type="term" value="F:phosphotyrosine residue binding"/>
    <property type="evidence" value="ECO:0007669"/>
    <property type="project" value="TreeGrafter"/>
</dbReference>
<feature type="region of interest" description="Disordered" evidence="6">
    <location>
        <begin position="187"/>
        <end position="230"/>
    </location>
</feature>
<dbReference type="SMART" id="SM00252">
    <property type="entry name" value="SH2"/>
    <property type="match status" value="1"/>
</dbReference>
<dbReference type="PRINTS" id="PR00401">
    <property type="entry name" value="SH2DOMAIN"/>
</dbReference>
<dbReference type="InterPro" id="IPR051846">
    <property type="entry name" value="SH2_domain_adapters"/>
</dbReference>
<evidence type="ECO:0000256" key="1">
    <source>
        <dbReference type="ARBA" id="ARBA00022553"/>
    </source>
</evidence>
<feature type="region of interest" description="Disordered" evidence="6">
    <location>
        <begin position="1"/>
        <end position="143"/>
    </location>
</feature>
<feature type="region of interest" description="Disordered" evidence="6">
    <location>
        <begin position="244"/>
        <end position="490"/>
    </location>
</feature>
<dbReference type="FunFam" id="3.30.505.10:FF:000058">
    <property type="entry name" value="SH2 domain-containing adapter protein D"/>
    <property type="match status" value="1"/>
</dbReference>
<dbReference type="PANTHER" id="PTHR15127">
    <property type="entry name" value="HEAVYWEIGHT, ISOFORM A"/>
    <property type="match status" value="1"/>
</dbReference>
<feature type="compositionally biased region" description="Polar residues" evidence="6">
    <location>
        <begin position="249"/>
        <end position="258"/>
    </location>
</feature>
<feature type="domain" description="SH2" evidence="7">
    <location>
        <begin position="559"/>
        <end position="653"/>
    </location>
</feature>
<feature type="compositionally biased region" description="Basic and acidic residues" evidence="6">
    <location>
        <begin position="476"/>
        <end position="490"/>
    </location>
</feature>
<dbReference type="Proteomes" id="UP001209878">
    <property type="component" value="Unassembled WGS sequence"/>
</dbReference>
<dbReference type="PANTHER" id="PTHR15127:SF32">
    <property type="entry name" value="HEAVYWEIGHT, ISOFORM A"/>
    <property type="match status" value="1"/>
</dbReference>
<dbReference type="SUPFAM" id="SSF55550">
    <property type="entry name" value="SH2 domain"/>
    <property type="match status" value="1"/>
</dbReference>
<proteinExistence type="predicted"/>
<evidence type="ECO:0000256" key="2">
    <source>
        <dbReference type="ARBA" id="ARBA00022999"/>
    </source>
</evidence>
<evidence type="ECO:0000259" key="7">
    <source>
        <dbReference type="PROSITE" id="PS50001"/>
    </source>
</evidence>
<feature type="compositionally biased region" description="Basic and acidic residues" evidence="6">
    <location>
        <begin position="214"/>
        <end position="225"/>
    </location>
</feature>
<accession>A0AAD9KVJ9</accession>